<dbReference type="GO" id="GO:0004518">
    <property type="term" value="F:nuclease activity"/>
    <property type="evidence" value="ECO:0007669"/>
    <property type="project" value="InterPro"/>
</dbReference>
<dbReference type="OrthoDB" id="9788698at2"/>
<dbReference type="InterPro" id="IPR003729">
    <property type="entry name" value="Bi_nuclease_dom"/>
</dbReference>
<proteinExistence type="predicted"/>
<dbReference type="InterPro" id="IPR036104">
    <property type="entry name" value="BFN_sf"/>
</dbReference>
<accession>G7H0R2</accession>
<dbReference type="PANTHER" id="PTHR15160">
    <property type="entry name" value="VON HIPPEL-LINDAU PROTEIN"/>
    <property type="match status" value="1"/>
</dbReference>
<dbReference type="EMBL" id="BAEE01000036">
    <property type="protein sequence ID" value="GAB09437.1"/>
    <property type="molecule type" value="Genomic_DNA"/>
</dbReference>
<keyword evidence="3" id="KW-1185">Reference proteome</keyword>
<reference evidence="2 3" key="1">
    <citation type="submission" date="2011-11" db="EMBL/GenBank/DDBJ databases">
        <title>Whole genome shotgun sequence of Gordonia araii NBRC 100433.</title>
        <authorList>
            <person name="Yoshida Y."/>
            <person name="Hosoyama A."/>
            <person name="Tsuchikane K."/>
            <person name="Katsumata H."/>
            <person name="Yamazaki S."/>
            <person name="Fujita N."/>
        </authorList>
    </citation>
    <scope>NUCLEOTIDE SEQUENCE [LARGE SCALE GENOMIC DNA]</scope>
    <source>
        <strain evidence="2 3">NBRC 100433</strain>
    </source>
</reference>
<evidence type="ECO:0000259" key="1">
    <source>
        <dbReference type="PROSITE" id="PS51658"/>
    </source>
</evidence>
<comment type="caution">
    <text evidence="2">The sequence shown here is derived from an EMBL/GenBank/DDBJ whole genome shotgun (WGS) entry which is preliminary data.</text>
</comment>
<dbReference type="Gene3D" id="3.10.690.10">
    <property type="entry name" value="Bifunctional nuclease domain"/>
    <property type="match status" value="1"/>
</dbReference>
<organism evidence="2 3">
    <name type="scientific">Gordonia araii NBRC 100433</name>
    <dbReference type="NCBI Taxonomy" id="1073574"/>
    <lineage>
        <taxon>Bacteria</taxon>
        <taxon>Bacillati</taxon>
        <taxon>Actinomycetota</taxon>
        <taxon>Actinomycetes</taxon>
        <taxon>Mycobacteriales</taxon>
        <taxon>Gordoniaceae</taxon>
        <taxon>Gordonia</taxon>
    </lineage>
</organism>
<evidence type="ECO:0000313" key="2">
    <source>
        <dbReference type="EMBL" id="GAB09437.1"/>
    </source>
</evidence>
<dbReference type="AlphaFoldDB" id="G7H0R2"/>
<dbReference type="Pfam" id="PF02577">
    <property type="entry name" value="BFN_dom"/>
    <property type="match status" value="1"/>
</dbReference>
<sequence>MGQMEVVGIRVESPAAQPVLLLREVGGERYLAIWIGQNEAASIALHQKGIEPPRPLTHDLIVDLVETFGQKLEQVRIVDMREGTFYAEMVFADSVVVSARPSDAVAVAMRSGAEIHADEEVLAEAGLMIPDEDEVEGSGLKEDEVERFKEFLDQVSPDDFNMGEGNAGGD</sequence>
<gene>
    <name evidence="2" type="ORF">GOARA_036_01700</name>
</gene>
<evidence type="ECO:0000313" key="3">
    <source>
        <dbReference type="Proteomes" id="UP000035088"/>
    </source>
</evidence>
<dbReference type="PROSITE" id="PS51658">
    <property type="entry name" value="BFN"/>
    <property type="match status" value="1"/>
</dbReference>
<feature type="domain" description="BFN" evidence="1">
    <location>
        <begin position="1"/>
        <end position="129"/>
    </location>
</feature>
<dbReference type="SUPFAM" id="SSF103256">
    <property type="entry name" value="Hypothetical protein TM0160"/>
    <property type="match status" value="1"/>
</dbReference>
<dbReference type="PANTHER" id="PTHR15160:SF1">
    <property type="entry name" value="VON HIPPEL-LINDAU DISEASE TUMOR SUPPRESSOR"/>
    <property type="match status" value="1"/>
</dbReference>
<dbReference type="Proteomes" id="UP000035088">
    <property type="component" value="Unassembled WGS sequence"/>
</dbReference>
<name>G7H0R2_9ACTN</name>
<dbReference type="STRING" id="1073574.GOARA_036_01700"/>
<protein>
    <recommendedName>
        <fullName evidence="1">BFN domain-containing protein</fullName>
    </recommendedName>
</protein>
<dbReference type="RefSeq" id="WP_007321513.1">
    <property type="nucleotide sequence ID" value="NZ_BAEE01000036.1"/>
</dbReference>